<sequence length="66" mass="7554">MSHILTFFERVEIRELLSLKINSLTKSKLFLTTVDGQQHTGSLEADIKLSIQEITDLENLLFYSAI</sequence>
<accession>A0ABW3LE90</accession>
<keyword evidence="2" id="KW-1185">Reference proteome</keyword>
<protein>
    <submittedName>
        <fullName evidence="1">Uncharacterized protein</fullName>
    </submittedName>
</protein>
<organism evidence="1 2">
    <name type="scientific">Metaplanococcus flavidus</name>
    <dbReference type="NCBI Taxonomy" id="569883"/>
    <lineage>
        <taxon>Bacteria</taxon>
        <taxon>Bacillati</taxon>
        <taxon>Bacillota</taxon>
        <taxon>Bacilli</taxon>
        <taxon>Bacillales</taxon>
        <taxon>Caryophanaceae</taxon>
        <taxon>Metaplanococcus</taxon>
    </lineage>
</organism>
<gene>
    <name evidence="1" type="ORF">ACFQ1X_14405</name>
</gene>
<dbReference type="Proteomes" id="UP001597109">
    <property type="component" value="Unassembled WGS sequence"/>
</dbReference>
<dbReference type="EMBL" id="JBHTKI010000022">
    <property type="protein sequence ID" value="MFD1032629.1"/>
    <property type="molecule type" value="Genomic_DNA"/>
</dbReference>
<reference evidence="2" key="1">
    <citation type="journal article" date="2019" name="Int. J. Syst. Evol. Microbiol.">
        <title>The Global Catalogue of Microorganisms (GCM) 10K type strain sequencing project: providing services to taxonomists for standard genome sequencing and annotation.</title>
        <authorList>
            <consortium name="The Broad Institute Genomics Platform"/>
            <consortium name="The Broad Institute Genome Sequencing Center for Infectious Disease"/>
            <person name="Wu L."/>
            <person name="Ma J."/>
        </authorList>
    </citation>
    <scope>NUCLEOTIDE SEQUENCE [LARGE SCALE GENOMIC DNA]</scope>
    <source>
        <strain evidence="2">CCUG 56756</strain>
    </source>
</reference>
<evidence type="ECO:0000313" key="2">
    <source>
        <dbReference type="Proteomes" id="UP001597109"/>
    </source>
</evidence>
<dbReference type="RefSeq" id="WP_144838555.1">
    <property type="nucleotide sequence ID" value="NZ_JBHTKI010000022.1"/>
</dbReference>
<evidence type="ECO:0000313" key="1">
    <source>
        <dbReference type="EMBL" id="MFD1032629.1"/>
    </source>
</evidence>
<proteinExistence type="predicted"/>
<name>A0ABW3LE90_9BACL</name>
<comment type="caution">
    <text evidence="1">The sequence shown here is derived from an EMBL/GenBank/DDBJ whole genome shotgun (WGS) entry which is preliminary data.</text>
</comment>